<name>A0AAV8WDS6_9CUCU</name>
<reference evidence="7 8" key="1">
    <citation type="journal article" date="2023" name="Insect Mol. Biol.">
        <title>Genome sequencing provides insights into the evolution of gene families encoding plant cell wall-degrading enzymes in longhorned beetles.</title>
        <authorList>
            <person name="Shin N.R."/>
            <person name="Okamura Y."/>
            <person name="Kirsch R."/>
            <person name="Pauchet Y."/>
        </authorList>
    </citation>
    <scope>NUCLEOTIDE SEQUENCE [LARGE SCALE GENOMIC DNA]</scope>
    <source>
        <strain evidence="7">EAD_L_NR</strain>
    </source>
</reference>
<dbReference type="GO" id="GO:0008270">
    <property type="term" value="F:zinc ion binding"/>
    <property type="evidence" value="ECO:0007669"/>
    <property type="project" value="InterPro"/>
</dbReference>
<evidence type="ECO:0000256" key="2">
    <source>
        <dbReference type="ARBA" id="ARBA00022588"/>
    </source>
</evidence>
<feature type="signal peptide" evidence="4">
    <location>
        <begin position="1"/>
        <end position="21"/>
    </location>
</feature>
<dbReference type="CDD" id="cd06583">
    <property type="entry name" value="PGRP"/>
    <property type="match status" value="1"/>
</dbReference>
<protein>
    <recommendedName>
        <fullName evidence="9">Peptidoglycan-recognition protein</fullName>
    </recommendedName>
</protein>
<dbReference type="InterPro" id="IPR006619">
    <property type="entry name" value="PGRP_domain_met/bac"/>
</dbReference>
<dbReference type="GO" id="GO:0045087">
    <property type="term" value="P:innate immune response"/>
    <property type="evidence" value="ECO:0007669"/>
    <property type="project" value="UniProtKB-KW"/>
</dbReference>
<evidence type="ECO:0000259" key="6">
    <source>
        <dbReference type="SMART" id="SM00701"/>
    </source>
</evidence>
<comment type="caution">
    <text evidence="7">The sequence shown here is derived from an EMBL/GenBank/DDBJ whole genome shotgun (WGS) entry which is preliminary data.</text>
</comment>
<accession>A0AAV8WDS6</accession>
<keyword evidence="2" id="KW-0399">Innate immunity</keyword>
<dbReference type="SMART" id="SM00701">
    <property type="entry name" value="PGRP"/>
    <property type="match status" value="1"/>
</dbReference>
<evidence type="ECO:0008006" key="9">
    <source>
        <dbReference type="Google" id="ProtNLM"/>
    </source>
</evidence>
<dbReference type="EMBL" id="JANEYG010000002">
    <property type="protein sequence ID" value="KAJ8924774.1"/>
    <property type="molecule type" value="Genomic_DNA"/>
</dbReference>
<dbReference type="PANTHER" id="PTHR11022">
    <property type="entry name" value="PEPTIDOGLYCAN RECOGNITION PROTEIN"/>
    <property type="match status" value="1"/>
</dbReference>
<dbReference type="GO" id="GO:0009253">
    <property type="term" value="P:peptidoglycan catabolic process"/>
    <property type="evidence" value="ECO:0007669"/>
    <property type="project" value="InterPro"/>
</dbReference>
<sequence length="207" mass="23527">MNLCQILLTVVAVILTQNSKTNDFNYNYTDPNYGHELGRHRIYYRVDWGGKPPKLGTKLLEHPVSLVIISHTLTLPCLSNVTCSSILRTIQTKHFAKPFLSADIGYNFLIGRDGGIYVGRGWDVRNFHRKISIGISFIGNFNFDEVNEEMIEAAEALIGQGLELRKISENYALVGENQTDPKMVISPGVNVYKVIRTWPRFYPKTMF</sequence>
<evidence type="ECO:0000256" key="4">
    <source>
        <dbReference type="SAM" id="SignalP"/>
    </source>
</evidence>
<dbReference type="InterPro" id="IPR036505">
    <property type="entry name" value="Amidase/PGRP_sf"/>
</dbReference>
<feature type="domain" description="N-acetylmuramoyl-L-alanine amidase" evidence="5">
    <location>
        <begin position="52"/>
        <end position="188"/>
    </location>
</feature>
<dbReference type="AlphaFoldDB" id="A0AAV8WDS6"/>
<dbReference type="GO" id="GO:0008745">
    <property type="term" value="F:N-acetylmuramoyl-L-alanine amidase activity"/>
    <property type="evidence" value="ECO:0007669"/>
    <property type="project" value="InterPro"/>
</dbReference>
<keyword evidence="3" id="KW-0391">Immunity</keyword>
<organism evidence="7 8">
    <name type="scientific">Exocentrus adspersus</name>
    <dbReference type="NCBI Taxonomy" id="1586481"/>
    <lineage>
        <taxon>Eukaryota</taxon>
        <taxon>Metazoa</taxon>
        <taxon>Ecdysozoa</taxon>
        <taxon>Arthropoda</taxon>
        <taxon>Hexapoda</taxon>
        <taxon>Insecta</taxon>
        <taxon>Pterygota</taxon>
        <taxon>Neoptera</taxon>
        <taxon>Endopterygota</taxon>
        <taxon>Coleoptera</taxon>
        <taxon>Polyphaga</taxon>
        <taxon>Cucujiformia</taxon>
        <taxon>Chrysomeloidea</taxon>
        <taxon>Cerambycidae</taxon>
        <taxon>Lamiinae</taxon>
        <taxon>Acanthocinini</taxon>
        <taxon>Exocentrus</taxon>
    </lineage>
</organism>
<evidence type="ECO:0000313" key="8">
    <source>
        <dbReference type="Proteomes" id="UP001159042"/>
    </source>
</evidence>
<evidence type="ECO:0000313" key="7">
    <source>
        <dbReference type="EMBL" id="KAJ8924774.1"/>
    </source>
</evidence>
<evidence type="ECO:0000259" key="5">
    <source>
        <dbReference type="SMART" id="SM00644"/>
    </source>
</evidence>
<comment type="similarity">
    <text evidence="1">Belongs to the N-acetylmuramoyl-L-alanine amidase 2 family.</text>
</comment>
<feature type="domain" description="Peptidoglycan recognition protein family" evidence="6">
    <location>
        <begin position="40"/>
        <end position="180"/>
    </location>
</feature>
<proteinExistence type="inferred from homology"/>
<dbReference type="Pfam" id="PF01510">
    <property type="entry name" value="Amidase_2"/>
    <property type="match status" value="1"/>
</dbReference>
<dbReference type="SUPFAM" id="SSF55846">
    <property type="entry name" value="N-acetylmuramoyl-L-alanine amidase-like"/>
    <property type="match status" value="1"/>
</dbReference>
<keyword evidence="8" id="KW-1185">Reference proteome</keyword>
<dbReference type="InterPro" id="IPR002502">
    <property type="entry name" value="Amidase_domain"/>
</dbReference>
<evidence type="ECO:0000256" key="1">
    <source>
        <dbReference type="ARBA" id="ARBA00007553"/>
    </source>
</evidence>
<keyword evidence="4" id="KW-0732">Signal</keyword>
<dbReference type="Gene3D" id="3.40.80.10">
    <property type="entry name" value="Peptidoglycan recognition protein-like"/>
    <property type="match status" value="1"/>
</dbReference>
<dbReference type="SMART" id="SM00644">
    <property type="entry name" value="Ami_2"/>
    <property type="match status" value="1"/>
</dbReference>
<gene>
    <name evidence="7" type="ORF">NQ315_000927</name>
</gene>
<dbReference type="InterPro" id="IPR015510">
    <property type="entry name" value="PGRP"/>
</dbReference>
<feature type="chain" id="PRO_5043574985" description="Peptidoglycan-recognition protein" evidence="4">
    <location>
        <begin position="22"/>
        <end position="207"/>
    </location>
</feature>
<evidence type="ECO:0000256" key="3">
    <source>
        <dbReference type="ARBA" id="ARBA00022859"/>
    </source>
</evidence>
<dbReference type="PANTHER" id="PTHR11022:SF74">
    <property type="entry name" value="PEPTIDOGLYCAN-RECOGNITION PROTEIN SA"/>
    <property type="match status" value="1"/>
</dbReference>
<dbReference type="Proteomes" id="UP001159042">
    <property type="component" value="Unassembled WGS sequence"/>
</dbReference>